<reference evidence="13" key="1">
    <citation type="submission" date="2022-08" db="EMBL/GenBank/DDBJ databases">
        <title>Nisaea acidiphila sp. nov., isolated from a marine algal debris and emended description of the genus Nisaea Urios et al. 2008.</title>
        <authorList>
            <person name="Kwon K."/>
        </authorList>
    </citation>
    <scope>NUCLEOTIDE SEQUENCE</scope>
    <source>
        <strain evidence="13">MEBiC11861</strain>
    </source>
</reference>
<evidence type="ECO:0000256" key="8">
    <source>
        <dbReference type="ARBA" id="ARBA00023239"/>
    </source>
</evidence>
<dbReference type="GO" id="GO:0006646">
    <property type="term" value="P:phosphatidylethanolamine biosynthetic process"/>
    <property type="evidence" value="ECO:0007669"/>
    <property type="project" value="UniProtKB-UniRule"/>
</dbReference>
<proteinExistence type="inferred from homology"/>
<keyword evidence="4 11" id="KW-0443">Lipid metabolism</keyword>
<dbReference type="PANTHER" id="PTHR35809:SF1">
    <property type="entry name" value="ARCHAETIDYLSERINE DECARBOXYLASE PROENZYME-RELATED"/>
    <property type="match status" value="1"/>
</dbReference>
<comment type="PTM">
    <text evidence="11">Is synthesized initially as an inactive proenzyme. Formation of the active enzyme involves a self-maturation process in which the active site pyruvoyl group is generated from an internal serine residue via an autocatalytic post-translational modification. Two non-identical subunits are generated from the proenzyme in this reaction, and the pyruvate is formed at the N-terminus of the alpha chain, which is derived from the carboxyl end of the proenzyme. The post-translation cleavage follows an unusual pathway, termed non-hydrolytic serinolysis, in which the side chain hydroxyl group of the serine supplies its oxygen atom to form the C-terminus of the beta chain, while the remainder of the serine residue undergoes an oxidative deamination to produce ammonia and the pyruvoyl prosthetic group on the alpha chain.</text>
</comment>
<accession>A0A9J7AUE0</accession>
<protein>
    <recommendedName>
        <fullName evidence="11">Phosphatidylserine decarboxylase proenzyme</fullName>
        <ecNumber evidence="11">4.1.1.65</ecNumber>
    </recommendedName>
    <component>
        <recommendedName>
            <fullName evidence="11">Phosphatidylserine decarboxylase alpha chain</fullName>
        </recommendedName>
    </component>
    <component>
        <recommendedName>
            <fullName evidence="11">Phosphatidylserine decarboxylase beta chain</fullName>
        </recommendedName>
    </component>
</protein>
<keyword evidence="12" id="KW-0812">Transmembrane</keyword>
<evidence type="ECO:0000256" key="9">
    <source>
        <dbReference type="ARBA" id="ARBA00023264"/>
    </source>
</evidence>
<evidence type="ECO:0000256" key="2">
    <source>
        <dbReference type="ARBA" id="ARBA00022516"/>
    </source>
</evidence>
<dbReference type="NCBIfam" id="NF003685">
    <property type="entry name" value="PRK05305.2-5"/>
    <property type="match status" value="1"/>
</dbReference>
<keyword evidence="9 11" id="KW-1208">Phospholipid metabolism</keyword>
<keyword evidence="6 11" id="KW-0865">Zymogen</keyword>
<comment type="pathway">
    <text evidence="11">Phospholipid metabolism; phosphatidylethanolamine biosynthesis; phosphatidylethanolamine from CDP-diacylglycerol: step 2/2.</text>
</comment>
<dbReference type="AlphaFoldDB" id="A0A9J7AUE0"/>
<evidence type="ECO:0000256" key="1">
    <source>
        <dbReference type="ARBA" id="ARBA00022475"/>
    </source>
</evidence>
<name>A0A9J7AUE0_9PROT</name>
<dbReference type="GO" id="GO:0005886">
    <property type="term" value="C:plasma membrane"/>
    <property type="evidence" value="ECO:0007669"/>
    <property type="project" value="UniProtKB-SubCell"/>
</dbReference>
<keyword evidence="12" id="KW-1133">Transmembrane helix</keyword>
<feature type="active site" description="Schiff-base intermediate with substrate; via pyruvic acid" evidence="11">
    <location>
        <position position="194"/>
    </location>
</feature>
<dbReference type="RefSeq" id="WP_257770223.1">
    <property type="nucleotide sequence ID" value="NZ_CP102480.1"/>
</dbReference>
<dbReference type="EMBL" id="CP102480">
    <property type="protein sequence ID" value="UUX50960.1"/>
    <property type="molecule type" value="Genomic_DNA"/>
</dbReference>
<evidence type="ECO:0000256" key="6">
    <source>
        <dbReference type="ARBA" id="ARBA00023145"/>
    </source>
</evidence>
<feature type="site" description="Cleavage (non-hydrolytic); by autocatalysis" evidence="11">
    <location>
        <begin position="193"/>
        <end position="194"/>
    </location>
</feature>
<feature type="chain" id="PRO_5039966523" description="Phosphatidylserine decarboxylase alpha chain" evidence="11">
    <location>
        <begin position="194"/>
        <end position="236"/>
    </location>
</feature>
<evidence type="ECO:0000313" key="13">
    <source>
        <dbReference type="EMBL" id="UUX50960.1"/>
    </source>
</evidence>
<keyword evidence="5 11" id="KW-0472">Membrane</keyword>
<comment type="catalytic activity">
    <reaction evidence="11">
        <text>a 1,2-diacyl-sn-glycero-3-phospho-L-serine + H(+) = a 1,2-diacyl-sn-glycero-3-phosphoethanolamine + CO2</text>
        <dbReference type="Rhea" id="RHEA:20828"/>
        <dbReference type="ChEBI" id="CHEBI:15378"/>
        <dbReference type="ChEBI" id="CHEBI:16526"/>
        <dbReference type="ChEBI" id="CHEBI:57262"/>
        <dbReference type="ChEBI" id="CHEBI:64612"/>
        <dbReference type="EC" id="4.1.1.65"/>
    </reaction>
</comment>
<dbReference type="PANTHER" id="PTHR35809">
    <property type="entry name" value="ARCHAETIDYLSERINE DECARBOXYLASE PROENZYME-RELATED"/>
    <property type="match status" value="1"/>
</dbReference>
<dbReference type="Pfam" id="PF02666">
    <property type="entry name" value="PS_Dcarbxylase"/>
    <property type="match status" value="1"/>
</dbReference>
<comment type="function">
    <text evidence="11">Catalyzes the formation of phosphatidylethanolamine (PtdEtn) from phosphatidylserine (PtdSer).</text>
</comment>
<evidence type="ECO:0000256" key="12">
    <source>
        <dbReference type="SAM" id="Phobius"/>
    </source>
</evidence>
<keyword evidence="2 11" id="KW-0444">Lipid biosynthesis</keyword>
<dbReference type="HAMAP" id="MF_00664">
    <property type="entry name" value="PS_decarb_PSD_A"/>
    <property type="match status" value="1"/>
</dbReference>
<feature type="modified residue" description="Pyruvic acid (Ser); by autocatalysis" evidence="11">
    <location>
        <position position="194"/>
    </location>
</feature>
<dbReference type="NCBIfam" id="NF003679">
    <property type="entry name" value="PRK05305.1-3"/>
    <property type="match status" value="1"/>
</dbReference>
<keyword evidence="3 11" id="KW-0210">Decarboxylase</keyword>
<organism evidence="13 14">
    <name type="scientific">Nisaea acidiphila</name>
    <dbReference type="NCBI Taxonomy" id="1862145"/>
    <lineage>
        <taxon>Bacteria</taxon>
        <taxon>Pseudomonadati</taxon>
        <taxon>Pseudomonadota</taxon>
        <taxon>Alphaproteobacteria</taxon>
        <taxon>Rhodospirillales</taxon>
        <taxon>Thalassobaculaceae</taxon>
        <taxon>Nisaea</taxon>
    </lineage>
</organism>
<dbReference type="EC" id="4.1.1.65" evidence="11"/>
<evidence type="ECO:0000313" key="14">
    <source>
        <dbReference type="Proteomes" id="UP001060336"/>
    </source>
</evidence>
<feature type="transmembrane region" description="Helical" evidence="12">
    <location>
        <begin position="24"/>
        <end position="57"/>
    </location>
</feature>
<keyword evidence="7 11" id="KW-0594">Phospholipid biosynthesis</keyword>
<dbReference type="NCBIfam" id="NF003678">
    <property type="entry name" value="PRK05305.1-2"/>
    <property type="match status" value="1"/>
</dbReference>
<sequence>MLNQQDDGVLKGVLVPVAREGYPFIAAFAVLTLLLYAVWEPLGFVGIVLTLWCVYFFRNPDRVTPSREGLVITPADGVVQMIVDAPPPKQLEMGDEPMCRVSIFMNVFDCHVNRIPVDGQVAKLAYVPGKFVNAAFDKASEENERQLVSVEMKDGRKVAFVQIAGLVARRIICYLQEGQAVQAGERFGLIRFGSRVDVYLPQGVNPLVAVGQLAVAGETVIADLNASEAARKGEIR</sequence>
<dbReference type="GO" id="GO:0004609">
    <property type="term" value="F:phosphatidylserine decarboxylase activity"/>
    <property type="evidence" value="ECO:0007669"/>
    <property type="project" value="UniProtKB-UniRule"/>
</dbReference>
<comment type="subcellular location">
    <subcellularLocation>
        <location evidence="11">Cell membrane</location>
        <topology evidence="11">Peripheral membrane protein</topology>
    </subcellularLocation>
</comment>
<dbReference type="InterPro" id="IPR033175">
    <property type="entry name" value="PSD-A"/>
</dbReference>
<evidence type="ECO:0000256" key="10">
    <source>
        <dbReference type="ARBA" id="ARBA00023317"/>
    </source>
</evidence>
<dbReference type="NCBIfam" id="NF003677">
    <property type="entry name" value="PRK05305.1-1"/>
    <property type="match status" value="1"/>
</dbReference>
<keyword evidence="10 11" id="KW-0670">Pyruvate</keyword>
<evidence type="ECO:0000256" key="5">
    <source>
        <dbReference type="ARBA" id="ARBA00023136"/>
    </source>
</evidence>
<gene>
    <name evidence="11" type="primary">psd</name>
    <name evidence="13" type="ORF">NUH88_04535</name>
</gene>
<evidence type="ECO:0000256" key="11">
    <source>
        <dbReference type="HAMAP-Rule" id="MF_00664"/>
    </source>
</evidence>
<comment type="cofactor">
    <cofactor evidence="11">
        <name>pyruvate</name>
        <dbReference type="ChEBI" id="CHEBI:15361"/>
    </cofactor>
    <text evidence="11">Binds 1 pyruvoyl group covalently per subunit.</text>
</comment>
<dbReference type="Proteomes" id="UP001060336">
    <property type="component" value="Chromosome"/>
</dbReference>
<feature type="chain" id="PRO_5039966522" description="Phosphatidylserine decarboxylase beta chain" evidence="11">
    <location>
        <begin position="1"/>
        <end position="193"/>
    </location>
</feature>
<comment type="subunit">
    <text evidence="11">Heterodimer of a large membrane-associated beta subunit and a small pyruvoyl-containing alpha subunit.</text>
</comment>
<evidence type="ECO:0000256" key="4">
    <source>
        <dbReference type="ARBA" id="ARBA00023098"/>
    </source>
</evidence>
<dbReference type="InterPro" id="IPR003817">
    <property type="entry name" value="PS_Dcarbxylase"/>
</dbReference>
<dbReference type="KEGG" id="naci:NUH88_04535"/>
<keyword evidence="1 11" id="KW-1003">Cell membrane</keyword>
<evidence type="ECO:0000256" key="7">
    <source>
        <dbReference type="ARBA" id="ARBA00023209"/>
    </source>
</evidence>
<keyword evidence="8 11" id="KW-0456">Lyase</keyword>
<keyword evidence="14" id="KW-1185">Reference proteome</keyword>
<comment type="similarity">
    <text evidence="11">Belongs to the phosphatidylserine decarboxylase family. PSD-A subfamily.</text>
</comment>
<evidence type="ECO:0000256" key="3">
    <source>
        <dbReference type="ARBA" id="ARBA00022793"/>
    </source>
</evidence>